<dbReference type="EMBL" id="KB745238">
    <property type="protein sequence ID" value="EOA93970.1"/>
    <property type="molecule type" value="Genomic_DNA"/>
</dbReference>
<accession>R0J9T5</accession>
<sequence>MNNPEIQRVSAIKMEFSLALTDPKSVAGVTEECRKHLVEGLSGAKHSNTFPRTGKRLETVALQLQNYNNLHVLSGGQETLSGRQGSKSYVPELAFLSLQELPCLVNSSKTFCLAFRIRASLLELESLDFITAPHIAILKVASSSDLPPGLSTSLLSSQSGPLSAPLCRRAVFFSIYVGDKGQAEDPHFGEQGGKPSGSWWRTFSPADDPRQHHTNISTSSSTAAENTHKKFKKYILNQRSWQSKVGVYEVGGKEGNLNLSPSCMHRQHNL</sequence>
<gene>
    <name evidence="1" type="ORF">Anapl_16211</name>
</gene>
<name>R0J9T5_ANAPL</name>
<dbReference type="Proteomes" id="UP000296049">
    <property type="component" value="Unassembled WGS sequence"/>
</dbReference>
<organism evidence="1 2">
    <name type="scientific">Anas platyrhynchos</name>
    <name type="common">Mallard</name>
    <name type="synonym">Anas boschas</name>
    <dbReference type="NCBI Taxonomy" id="8839"/>
    <lineage>
        <taxon>Eukaryota</taxon>
        <taxon>Metazoa</taxon>
        <taxon>Chordata</taxon>
        <taxon>Craniata</taxon>
        <taxon>Vertebrata</taxon>
        <taxon>Euteleostomi</taxon>
        <taxon>Archelosauria</taxon>
        <taxon>Archosauria</taxon>
        <taxon>Dinosauria</taxon>
        <taxon>Saurischia</taxon>
        <taxon>Theropoda</taxon>
        <taxon>Coelurosauria</taxon>
        <taxon>Aves</taxon>
        <taxon>Neognathae</taxon>
        <taxon>Galloanserae</taxon>
        <taxon>Anseriformes</taxon>
        <taxon>Anatidae</taxon>
        <taxon>Anatinae</taxon>
        <taxon>Anas</taxon>
    </lineage>
</organism>
<reference evidence="2" key="1">
    <citation type="journal article" date="2013" name="Nat. Genet.">
        <title>The duck genome and transcriptome provide insight into an avian influenza virus reservoir species.</title>
        <authorList>
            <person name="Huang Y."/>
            <person name="Li Y."/>
            <person name="Burt D.W."/>
            <person name="Chen H."/>
            <person name="Zhang Y."/>
            <person name="Qian W."/>
            <person name="Kim H."/>
            <person name="Gan S."/>
            <person name="Zhao Y."/>
            <person name="Li J."/>
            <person name="Yi K."/>
            <person name="Feng H."/>
            <person name="Zhu P."/>
            <person name="Li B."/>
            <person name="Liu Q."/>
            <person name="Fairley S."/>
            <person name="Magor K.E."/>
            <person name="Du Z."/>
            <person name="Hu X."/>
            <person name="Goodman L."/>
            <person name="Tafer H."/>
            <person name="Vignal A."/>
            <person name="Lee T."/>
            <person name="Kim K.W."/>
            <person name="Sheng Z."/>
            <person name="An Y."/>
            <person name="Searle S."/>
            <person name="Herrero J."/>
            <person name="Groenen M.A."/>
            <person name="Crooijmans R.P."/>
            <person name="Faraut T."/>
            <person name="Cai Q."/>
            <person name="Webster R.G."/>
            <person name="Aldridge J.R."/>
            <person name="Warren W.C."/>
            <person name="Bartschat S."/>
            <person name="Kehr S."/>
            <person name="Marz M."/>
            <person name="Stadler P.F."/>
            <person name="Smith J."/>
            <person name="Kraus R.H."/>
            <person name="Zhao Y."/>
            <person name="Ren L."/>
            <person name="Fei J."/>
            <person name="Morisson M."/>
            <person name="Kaiser P."/>
            <person name="Griffin D.K."/>
            <person name="Rao M."/>
            <person name="Pitel F."/>
            <person name="Wang J."/>
            <person name="Li N."/>
        </authorList>
    </citation>
    <scope>NUCLEOTIDE SEQUENCE [LARGE SCALE GENOMIC DNA]</scope>
</reference>
<keyword evidence="2" id="KW-1185">Reference proteome</keyword>
<protein>
    <submittedName>
        <fullName evidence="1">Uncharacterized protein</fullName>
    </submittedName>
</protein>
<proteinExistence type="predicted"/>
<evidence type="ECO:0000313" key="1">
    <source>
        <dbReference type="EMBL" id="EOA93970.1"/>
    </source>
</evidence>
<evidence type="ECO:0000313" key="2">
    <source>
        <dbReference type="Proteomes" id="UP000296049"/>
    </source>
</evidence>
<dbReference type="AlphaFoldDB" id="R0J9T5"/>